<evidence type="ECO:0000256" key="8">
    <source>
        <dbReference type="ARBA" id="ARBA00023077"/>
    </source>
</evidence>
<evidence type="ECO:0000256" key="1">
    <source>
        <dbReference type="ARBA" id="ARBA00004571"/>
    </source>
</evidence>
<dbReference type="RefSeq" id="WP_142902801.1">
    <property type="nucleotide sequence ID" value="NZ_ML660088.1"/>
</dbReference>
<proteinExistence type="inferred from homology"/>
<keyword evidence="16" id="KW-0675">Receptor</keyword>
<dbReference type="Pfam" id="PF07715">
    <property type="entry name" value="Plug"/>
    <property type="match status" value="1"/>
</dbReference>
<gene>
    <name evidence="16" type="ORF">FKG94_03460</name>
</gene>
<keyword evidence="3 11" id="KW-1134">Transmembrane beta strand</keyword>
<evidence type="ECO:0000313" key="17">
    <source>
        <dbReference type="Proteomes" id="UP000319732"/>
    </source>
</evidence>
<dbReference type="PROSITE" id="PS52016">
    <property type="entry name" value="TONB_DEPENDENT_REC_3"/>
    <property type="match status" value="1"/>
</dbReference>
<evidence type="ECO:0000259" key="14">
    <source>
        <dbReference type="Pfam" id="PF00593"/>
    </source>
</evidence>
<sequence>MIRNAPTHWSKSIPLLTAAICLASNGVQAQDLLEEVVVTAQKREQNLQDVPVSVSAFTGAALTEAVIKDVFDLQTNVPGLTVGTSQSSTNTTFSIRGVGTSSQNFGLESSVGLYVDGAYRSRQNAMINNMVDIEAVEVLRGPQGTLFGKNTPSGAILFRTRAPSHETDGFVEVTAGNYGLVNVAGAASFSAIEDVLAFRVTGFSGQRDGFVSVDGFGDDVLNDRDRWGARLQALYTPSDDLSVRVIADFSEIDEVCCAALTRVSNLNLVSQDPSAPGIPGSDNLLRQLGGTIFPGGDFFDFRTALNDLPTSENEDRGLSVEVNWDRGDYTVTSLTSYRAFDSLDTIDSDFSNVDLFGTTNDAEQSSISQELRLSYAGDRMNYVVGAYYFTQDLDLDYSLFTNSQFDAFFSAGLPAAALQILNGLNELSANTGGLYAPAAEGAPGGTRFDHLAEQEHESWAIFGQLDYNLTDKLILTAGLRYTDEEKDLLTVFTEVGADGGPVPEVPDLLTTLGAAGAALQRIAADPLNPSQADLNAIAPLQTPGWGFNSIGVTTSPRPDVNPPTLSDEQVTGTLKLSYLANDDTMVYVSYGTGYKSGGTNTDRIDATFNPVFDAETSESFEVGIKTEFPDRGLRINAALYYTAIDDFQANSFTGNGFNLQNAGEIESSGGEIELYWAPTETVEVNLAYARINADFESFERGTCWVGFTWQTGVVDPGARAEGDPDFGSCDRSGDRVDGNSEDYLVVSGKKEFDLSNAISGYVLAEVTYSSEIILDGNQDPFKIQDDYERVNFRAGLRFDEYDIDLTLWGRNIFDEEVFGTTFDVPIQDGKLMSYPQEPRTYGLTLNKQF</sequence>
<evidence type="ECO:0000256" key="2">
    <source>
        <dbReference type="ARBA" id="ARBA00022448"/>
    </source>
</evidence>
<keyword evidence="8 12" id="KW-0798">TonB box</keyword>
<dbReference type="SUPFAM" id="SSF56935">
    <property type="entry name" value="Porins"/>
    <property type="match status" value="1"/>
</dbReference>
<evidence type="ECO:0000256" key="12">
    <source>
        <dbReference type="RuleBase" id="RU003357"/>
    </source>
</evidence>
<organism evidence="16 17">
    <name type="scientific">Exilibacterium tricleocarpae</name>
    <dbReference type="NCBI Taxonomy" id="2591008"/>
    <lineage>
        <taxon>Bacteria</taxon>
        <taxon>Pseudomonadati</taxon>
        <taxon>Pseudomonadota</taxon>
        <taxon>Gammaproteobacteria</taxon>
        <taxon>Cellvibrionales</taxon>
        <taxon>Cellvibrionaceae</taxon>
        <taxon>Exilibacterium</taxon>
    </lineage>
</organism>
<keyword evidence="17" id="KW-1185">Reference proteome</keyword>
<keyword evidence="7" id="KW-0406">Ion transport</keyword>
<evidence type="ECO:0000256" key="11">
    <source>
        <dbReference type="PROSITE-ProRule" id="PRU01360"/>
    </source>
</evidence>
<dbReference type="GO" id="GO:0006826">
    <property type="term" value="P:iron ion transport"/>
    <property type="evidence" value="ECO:0007669"/>
    <property type="project" value="UniProtKB-KW"/>
</dbReference>
<keyword evidence="5 11" id="KW-0812">Transmembrane</keyword>
<feature type="domain" description="TonB-dependent receptor-like beta-barrel" evidence="14">
    <location>
        <begin position="289"/>
        <end position="812"/>
    </location>
</feature>
<reference evidence="16 17" key="1">
    <citation type="submission" date="2019-06" db="EMBL/GenBank/DDBJ databases">
        <title>Whole genome sequence for Cellvibrionaceae sp. R142.</title>
        <authorList>
            <person name="Wang G."/>
        </authorList>
    </citation>
    <scope>NUCLEOTIDE SEQUENCE [LARGE SCALE GENOMIC DNA]</scope>
    <source>
        <strain evidence="16 17">R142</strain>
    </source>
</reference>
<keyword evidence="9 11" id="KW-0472">Membrane</keyword>
<keyword evidence="6" id="KW-0408">Iron</keyword>
<evidence type="ECO:0000259" key="15">
    <source>
        <dbReference type="Pfam" id="PF07715"/>
    </source>
</evidence>
<keyword evidence="10 11" id="KW-0998">Cell outer membrane</keyword>
<dbReference type="PANTHER" id="PTHR32552">
    <property type="entry name" value="FERRICHROME IRON RECEPTOR-RELATED"/>
    <property type="match status" value="1"/>
</dbReference>
<feature type="chain" id="PRO_5021772561" evidence="13">
    <location>
        <begin position="30"/>
        <end position="849"/>
    </location>
</feature>
<dbReference type="InterPro" id="IPR039426">
    <property type="entry name" value="TonB-dep_rcpt-like"/>
</dbReference>
<evidence type="ECO:0000313" key="16">
    <source>
        <dbReference type="EMBL" id="TQV85254.1"/>
    </source>
</evidence>
<comment type="subcellular location">
    <subcellularLocation>
        <location evidence="1 11">Cell outer membrane</location>
        <topology evidence="1 11">Multi-pass membrane protein</topology>
    </subcellularLocation>
</comment>
<dbReference type="PANTHER" id="PTHR32552:SF81">
    <property type="entry name" value="TONB-DEPENDENT OUTER MEMBRANE RECEPTOR"/>
    <property type="match status" value="1"/>
</dbReference>
<dbReference type="OrthoDB" id="7051185at2"/>
<keyword evidence="4" id="KW-0410">Iron transport</keyword>
<evidence type="ECO:0000256" key="13">
    <source>
        <dbReference type="SAM" id="SignalP"/>
    </source>
</evidence>
<dbReference type="InterPro" id="IPR012910">
    <property type="entry name" value="Plug_dom"/>
</dbReference>
<dbReference type="Gene3D" id="2.40.170.20">
    <property type="entry name" value="TonB-dependent receptor, beta-barrel domain"/>
    <property type="match status" value="2"/>
</dbReference>
<comment type="similarity">
    <text evidence="11 12">Belongs to the TonB-dependent receptor family.</text>
</comment>
<dbReference type="AlphaFoldDB" id="A0A545U721"/>
<accession>A0A545U721</accession>
<evidence type="ECO:0000256" key="9">
    <source>
        <dbReference type="ARBA" id="ARBA00023136"/>
    </source>
</evidence>
<evidence type="ECO:0000256" key="10">
    <source>
        <dbReference type="ARBA" id="ARBA00023237"/>
    </source>
</evidence>
<keyword evidence="13" id="KW-0732">Signal</keyword>
<dbReference type="InterPro" id="IPR000531">
    <property type="entry name" value="Beta-barrel_TonB"/>
</dbReference>
<evidence type="ECO:0000256" key="6">
    <source>
        <dbReference type="ARBA" id="ARBA00023004"/>
    </source>
</evidence>
<evidence type="ECO:0000256" key="7">
    <source>
        <dbReference type="ARBA" id="ARBA00023065"/>
    </source>
</evidence>
<keyword evidence="2 11" id="KW-0813">Transport</keyword>
<feature type="signal peptide" evidence="13">
    <location>
        <begin position="1"/>
        <end position="29"/>
    </location>
</feature>
<dbReference type="InterPro" id="IPR036942">
    <property type="entry name" value="Beta-barrel_TonB_sf"/>
</dbReference>
<evidence type="ECO:0000256" key="5">
    <source>
        <dbReference type="ARBA" id="ARBA00022692"/>
    </source>
</evidence>
<dbReference type="EMBL" id="VHSG01000004">
    <property type="protein sequence ID" value="TQV85254.1"/>
    <property type="molecule type" value="Genomic_DNA"/>
</dbReference>
<dbReference type="Pfam" id="PF00593">
    <property type="entry name" value="TonB_dep_Rec_b-barrel"/>
    <property type="match status" value="1"/>
</dbReference>
<name>A0A545U721_9GAMM</name>
<protein>
    <submittedName>
        <fullName evidence="16">TonB-dependent receptor</fullName>
    </submittedName>
</protein>
<dbReference type="GO" id="GO:0009279">
    <property type="term" value="C:cell outer membrane"/>
    <property type="evidence" value="ECO:0007669"/>
    <property type="project" value="UniProtKB-SubCell"/>
</dbReference>
<evidence type="ECO:0000256" key="3">
    <source>
        <dbReference type="ARBA" id="ARBA00022452"/>
    </source>
</evidence>
<comment type="caution">
    <text evidence="16">The sequence shown here is derived from an EMBL/GenBank/DDBJ whole genome shotgun (WGS) entry which is preliminary data.</text>
</comment>
<evidence type="ECO:0000256" key="4">
    <source>
        <dbReference type="ARBA" id="ARBA00022496"/>
    </source>
</evidence>
<dbReference type="Proteomes" id="UP000319732">
    <property type="component" value="Unassembled WGS sequence"/>
</dbReference>
<feature type="domain" description="TonB-dependent receptor plug" evidence="15">
    <location>
        <begin position="47"/>
        <end position="155"/>
    </location>
</feature>